<reference evidence="24" key="1">
    <citation type="submission" date="2017-05" db="EMBL/GenBank/DDBJ databases">
        <authorList>
            <person name="Sharma S."/>
            <person name="Sidhu C."/>
            <person name="Pinnaka A.K."/>
        </authorList>
    </citation>
    <scope>NUCLEOTIDE SEQUENCE [LARGE SCALE GENOMIC DNA]</scope>
    <source>
        <strain evidence="24">AK93</strain>
    </source>
</reference>
<evidence type="ECO:0000256" key="16">
    <source>
        <dbReference type="ARBA" id="ARBA00023316"/>
    </source>
</evidence>
<dbReference type="InterPro" id="IPR011095">
    <property type="entry name" value="Dala_Dala_lig_C"/>
</dbReference>
<dbReference type="InterPro" id="IPR011127">
    <property type="entry name" value="Dala_Dala_lig_N"/>
</dbReference>
<evidence type="ECO:0000256" key="6">
    <source>
        <dbReference type="ARBA" id="ARBA00012216"/>
    </source>
</evidence>
<dbReference type="UniPathway" id="UPA00219"/>
<comment type="function">
    <text evidence="2 18">Cell wall formation.</text>
</comment>
<dbReference type="GO" id="GO:0008716">
    <property type="term" value="F:D-alanine-D-alanine ligase activity"/>
    <property type="evidence" value="ECO:0007669"/>
    <property type="project" value="UniProtKB-UniRule"/>
</dbReference>
<dbReference type="Pfam" id="PF01820">
    <property type="entry name" value="Dala_Dala_lig_N"/>
    <property type="match status" value="1"/>
</dbReference>
<dbReference type="SUPFAM" id="SSF56059">
    <property type="entry name" value="Glutathione synthetase ATP-binding domain-like"/>
    <property type="match status" value="1"/>
</dbReference>
<comment type="pathway">
    <text evidence="4 18">Cell wall biogenesis; peptidoglycan biosynthesis.</text>
</comment>
<keyword evidence="16 18" id="KW-0961">Cell wall biogenesis/degradation</keyword>
<keyword evidence="14 18" id="KW-0573">Peptidoglycan synthesis</keyword>
<evidence type="ECO:0000256" key="2">
    <source>
        <dbReference type="ARBA" id="ARBA00003921"/>
    </source>
</evidence>
<comment type="caution">
    <text evidence="23">The sequence shown here is derived from an EMBL/GenBank/DDBJ whole genome shotgun (WGS) entry which is preliminary data.</text>
</comment>
<dbReference type="PANTHER" id="PTHR23132:SF23">
    <property type="entry name" value="D-ALANINE--D-ALANINE LIGASE B"/>
    <property type="match status" value="1"/>
</dbReference>
<comment type="cofactor">
    <cofactor evidence="1">
        <name>Mn(2+)</name>
        <dbReference type="ChEBI" id="CHEBI:29035"/>
    </cofactor>
</comment>
<keyword evidence="10 21" id="KW-0547">Nucleotide-binding</keyword>
<feature type="active site" evidence="19">
    <location>
        <position position="25"/>
    </location>
</feature>
<dbReference type="NCBIfam" id="TIGR01205">
    <property type="entry name" value="D_ala_D_alaTIGR"/>
    <property type="match status" value="1"/>
</dbReference>
<dbReference type="Proteomes" id="UP000256763">
    <property type="component" value="Unassembled WGS sequence"/>
</dbReference>
<keyword evidence="12 20" id="KW-0460">Magnesium</keyword>
<evidence type="ECO:0000256" key="10">
    <source>
        <dbReference type="ARBA" id="ARBA00022741"/>
    </source>
</evidence>
<dbReference type="GO" id="GO:0008360">
    <property type="term" value="P:regulation of cell shape"/>
    <property type="evidence" value="ECO:0007669"/>
    <property type="project" value="UniProtKB-KW"/>
</dbReference>
<keyword evidence="9 20" id="KW-0479">Metal-binding</keyword>
<feature type="domain" description="ATP-grasp" evidence="22">
    <location>
        <begin position="109"/>
        <end position="304"/>
    </location>
</feature>
<protein>
    <recommendedName>
        <fullName evidence="6 18">D-alanine--D-alanine ligase</fullName>
        <ecNumber evidence="6 18">6.3.2.4</ecNumber>
    </recommendedName>
    <alternativeName>
        <fullName evidence="18">D-Ala-D-Ala ligase</fullName>
    </alternativeName>
    <alternativeName>
        <fullName evidence="18">D-alanylalanine synthetase</fullName>
    </alternativeName>
</protein>
<evidence type="ECO:0000313" key="23">
    <source>
        <dbReference type="EMBL" id="RFA37900.1"/>
    </source>
</evidence>
<evidence type="ECO:0000256" key="18">
    <source>
        <dbReference type="HAMAP-Rule" id="MF_00047"/>
    </source>
</evidence>
<dbReference type="GO" id="GO:0005524">
    <property type="term" value="F:ATP binding"/>
    <property type="evidence" value="ECO:0007669"/>
    <property type="project" value="UniProtKB-UniRule"/>
</dbReference>
<dbReference type="PIRSF" id="PIRSF039102">
    <property type="entry name" value="Ddl/VanB"/>
    <property type="match status" value="1"/>
</dbReference>
<dbReference type="PROSITE" id="PS00844">
    <property type="entry name" value="DALA_DALA_LIGASE_2"/>
    <property type="match status" value="1"/>
</dbReference>
<keyword evidence="24" id="KW-1185">Reference proteome</keyword>
<evidence type="ECO:0000256" key="5">
    <source>
        <dbReference type="ARBA" id="ARBA00010871"/>
    </source>
</evidence>
<dbReference type="InterPro" id="IPR013815">
    <property type="entry name" value="ATP_grasp_subdomain_1"/>
</dbReference>
<evidence type="ECO:0000256" key="12">
    <source>
        <dbReference type="ARBA" id="ARBA00022842"/>
    </source>
</evidence>
<feature type="binding site" evidence="20">
    <location>
        <position position="273"/>
    </location>
    <ligand>
        <name>Mg(2+)</name>
        <dbReference type="ChEBI" id="CHEBI:18420"/>
        <label>2</label>
    </ligand>
</feature>
<name>A0A3E0WY14_9GAMM</name>
<dbReference type="RefSeq" id="WP_116301611.1">
    <property type="nucleotide sequence ID" value="NZ_NFZV01000005.1"/>
</dbReference>
<evidence type="ECO:0000256" key="19">
    <source>
        <dbReference type="PIRSR" id="PIRSR039102-1"/>
    </source>
</evidence>
<evidence type="ECO:0000256" key="17">
    <source>
        <dbReference type="ARBA" id="ARBA00047614"/>
    </source>
</evidence>
<dbReference type="GO" id="GO:0005829">
    <property type="term" value="C:cytosol"/>
    <property type="evidence" value="ECO:0007669"/>
    <property type="project" value="TreeGrafter"/>
</dbReference>
<dbReference type="Pfam" id="PF07478">
    <property type="entry name" value="Dala_Dala_lig_C"/>
    <property type="match status" value="1"/>
</dbReference>
<evidence type="ECO:0000256" key="13">
    <source>
        <dbReference type="ARBA" id="ARBA00022960"/>
    </source>
</evidence>
<dbReference type="Gene3D" id="3.40.50.20">
    <property type="match status" value="1"/>
</dbReference>
<keyword evidence="13 18" id="KW-0133">Cell shape</keyword>
<dbReference type="Gene3D" id="3.30.470.20">
    <property type="entry name" value="ATP-grasp fold, B domain"/>
    <property type="match status" value="1"/>
</dbReference>
<evidence type="ECO:0000256" key="1">
    <source>
        <dbReference type="ARBA" id="ARBA00001936"/>
    </source>
</evidence>
<dbReference type="GO" id="GO:0046872">
    <property type="term" value="F:metal ion binding"/>
    <property type="evidence" value="ECO:0007669"/>
    <property type="project" value="UniProtKB-KW"/>
</dbReference>
<dbReference type="EMBL" id="NFZW01000006">
    <property type="protein sequence ID" value="RFA37900.1"/>
    <property type="molecule type" value="Genomic_DNA"/>
</dbReference>
<dbReference type="GO" id="GO:0071555">
    <property type="term" value="P:cell wall organization"/>
    <property type="evidence" value="ECO:0007669"/>
    <property type="project" value="UniProtKB-KW"/>
</dbReference>
<accession>A0A3E0WY14</accession>
<comment type="subcellular location">
    <subcellularLocation>
        <location evidence="3 18">Cytoplasm</location>
    </subcellularLocation>
</comment>
<dbReference type="PROSITE" id="PS50975">
    <property type="entry name" value="ATP_GRASP"/>
    <property type="match status" value="1"/>
</dbReference>
<dbReference type="InterPro" id="IPR000291">
    <property type="entry name" value="D-Ala_lig_Van_CS"/>
</dbReference>
<feature type="binding site" evidence="20">
    <location>
        <position position="271"/>
    </location>
    <ligand>
        <name>Mg(2+)</name>
        <dbReference type="ChEBI" id="CHEBI:18420"/>
        <label>1</label>
    </ligand>
</feature>
<evidence type="ECO:0000256" key="3">
    <source>
        <dbReference type="ARBA" id="ARBA00004496"/>
    </source>
</evidence>
<evidence type="ECO:0000256" key="4">
    <source>
        <dbReference type="ARBA" id="ARBA00004752"/>
    </source>
</evidence>
<proteinExistence type="inferred from homology"/>
<organism evidence="23 24">
    <name type="scientific">Alkalilimnicola ehrlichii</name>
    <dbReference type="NCBI Taxonomy" id="351052"/>
    <lineage>
        <taxon>Bacteria</taxon>
        <taxon>Pseudomonadati</taxon>
        <taxon>Pseudomonadota</taxon>
        <taxon>Gammaproteobacteria</taxon>
        <taxon>Chromatiales</taxon>
        <taxon>Ectothiorhodospiraceae</taxon>
        <taxon>Alkalilimnicola</taxon>
    </lineage>
</organism>
<evidence type="ECO:0000259" key="22">
    <source>
        <dbReference type="PROSITE" id="PS50975"/>
    </source>
</evidence>
<dbReference type="Gene3D" id="3.30.1490.20">
    <property type="entry name" value="ATP-grasp fold, A domain"/>
    <property type="match status" value="1"/>
</dbReference>
<dbReference type="SUPFAM" id="SSF52440">
    <property type="entry name" value="PreATP-grasp domain"/>
    <property type="match status" value="1"/>
</dbReference>
<evidence type="ECO:0000256" key="14">
    <source>
        <dbReference type="ARBA" id="ARBA00022984"/>
    </source>
</evidence>
<dbReference type="InterPro" id="IPR005905">
    <property type="entry name" value="D_ala_D_ala"/>
</dbReference>
<evidence type="ECO:0000256" key="9">
    <source>
        <dbReference type="ARBA" id="ARBA00022723"/>
    </source>
</evidence>
<feature type="active site" evidence="19">
    <location>
        <position position="282"/>
    </location>
</feature>
<evidence type="ECO:0000256" key="20">
    <source>
        <dbReference type="PIRSR" id="PIRSR039102-3"/>
    </source>
</evidence>
<dbReference type="EC" id="6.3.2.4" evidence="6 18"/>
<dbReference type="PANTHER" id="PTHR23132">
    <property type="entry name" value="D-ALANINE--D-ALANINE LIGASE"/>
    <property type="match status" value="1"/>
</dbReference>
<keyword evidence="8 18" id="KW-0436">Ligase</keyword>
<comment type="similarity">
    <text evidence="5 18">Belongs to the D-alanine--D-alanine ligase family.</text>
</comment>
<evidence type="ECO:0000256" key="8">
    <source>
        <dbReference type="ARBA" id="ARBA00022598"/>
    </source>
</evidence>
<dbReference type="OrthoDB" id="9813261at2"/>
<evidence type="ECO:0000256" key="11">
    <source>
        <dbReference type="ARBA" id="ARBA00022840"/>
    </source>
</evidence>
<dbReference type="InterPro" id="IPR011761">
    <property type="entry name" value="ATP-grasp"/>
</dbReference>
<gene>
    <name evidence="18" type="primary">ddl</name>
    <name evidence="23" type="ORF">CAL65_08225</name>
</gene>
<evidence type="ECO:0000256" key="7">
    <source>
        <dbReference type="ARBA" id="ARBA00022490"/>
    </source>
</evidence>
<dbReference type="HAMAP" id="MF_00047">
    <property type="entry name" value="Dala_Dala_lig"/>
    <property type="match status" value="1"/>
</dbReference>
<keyword evidence="11 21" id="KW-0067">ATP-binding</keyword>
<evidence type="ECO:0000256" key="15">
    <source>
        <dbReference type="ARBA" id="ARBA00023211"/>
    </source>
</evidence>
<evidence type="ECO:0000256" key="21">
    <source>
        <dbReference type="PROSITE-ProRule" id="PRU00409"/>
    </source>
</evidence>
<sequence length="312" mass="33625">MAARRADEIAALGRVALLFGGWSAEREVSLKSGAAVLAALERLGVKVTPVDPQRDNLHRLAEFDRAFVMLHGRGGEDGVIQGALEAMQVPYTGSGVLGSALAMDKLQTKLAWRGAGLPTPEFARLGGDWRPESVCGRLGTPLMVKPSREGSSIGMTKAEDPEQLRQAYAAAGRFDDQVFAERFVAGQEFTVAILGEQALPVIRLETPRGFYDFEAKYQANDTQYHCPCGLSTAEEAEMQALAVEAFKAVEGRGWGRVDIMRDGDGSNWLLEVNTVPGMTDHSLVPMAAAAAGISFDELVWRILTSSNEVRGS</sequence>
<keyword evidence="7 18" id="KW-0963">Cytoplasm</keyword>
<comment type="catalytic activity">
    <reaction evidence="17 18">
        <text>2 D-alanine + ATP = D-alanyl-D-alanine + ADP + phosphate + H(+)</text>
        <dbReference type="Rhea" id="RHEA:11224"/>
        <dbReference type="ChEBI" id="CHEBI:15378"/>
        <dbReference type="ChEBI" id="CHEBI:30616"/>
        <dbReference type="ChEBI" id="CHEBI:43474"/>
        <dbReference type="ChEBI" id="CHEBI:57416"/>
        <dbReference type="ChEBI" id="CHEBI:57822"/>
        <dbReference type="ChEBI" id="CHEBI:456216"/>
        <dbReference type="EC" id="6.3.2.4"/>
    </reaction>
</comment>
<evidence type="ECO:0000313" key="24">
    <source>
        <dbReference type="Proteomes" id="UP000256763"/>
    </source>
</evidence>
<dbReference type="NCBIfam" id="NF002378">
    <property type="entry name" value="PRK01372.1"/>
    <property type="match status" value="1"/>
</dbReference>
<feature type="active site" evidence="19">
    <location>
        <position position="151"/>
    </location>
</feature>
<dbReference type="GO" id="GO:0009252">
    <property type="term" value="P:peptidoglycan biosynthetic process"/>
    <property type="evidence" value="ECO:0007669"/>
    <property type="project" value="UniProtKB-UniRule"/>
</dbReference>
<feature type="binding site" evidence="20">
    <location>
        <position position="271"/>
    </location>
    <ligand>
        <name>Mg(2+)</name>
        <dbReference type="ChEBI" id="CHEBI:18420"/>
        <label>2</label>
    </ligand>
</feature>
<dbReference type="InterPro" id="IPR016185">
    <property type="entry name" value="PreATP-grasp_dom_sf"/>
</dbReference>
<dbReference type="PROSITE" id="PS00843">
    <property type="entry name" value="DALA_DALA_LIGASE_1"/>
    <property type="match status" value="1"/>
</dbReference>
<feature type="binding site" evidence="20">
    <location>
        <position position="258"/>
    </location>
    <ligand>
        <name>Mg(2+)</name>
        <dbReference type="ChEBI" id="CHEBI:18420"/>
        <label>1</label>
    </ligand>
</feature>
<dbReference type="FunFam" id="3.30.470.20:FF:000008">
    <property type="entry name" value="D-alanine--D-alanine ligase"/>
    <property type="match status" value="1"/>
</dbReference>
<dbReference type="AlphaFoldDB" id="A0A3E0WY14"/>
<comment type="cofactor">
    <cofactor evidence="20">
        <name>Mg(2+)</name>
        <dbReference type="ChEBI" id="CHEBI:18420"/>
    </cofactor>
    <cofactor evidence="20">
        <name>Mn(2+)</name>
        <dbReference type="ChEBI" id="CHEBI:29035"/>
    </cofactor>
    <text evidence="20">Binds 2 magnesium or manganese ions per subunit.</text>
</comment>
<keyword evidence="15 20" id="KW-0464">Manganese</keyword>